<dbReference type="EMBL" id="JBHSIU010000070">
    <property type="protein sequence ID" value="MFC5005301.1"/>
    <property type="molecule type" value="Genomic_DNA"/>
</dbReference>
<proteinExistence type="predicted"/>
<evidence type="ECO:0000313" key="2">
    <source>
        <dbReference type="Proteomes" id="UP001595912"/>
    </source>
</evidence>
<evidence type="ECO:0000313" key="1">
    <source>
        <dbReference type="EMBL" id="MFC5005301.1"/>
    </source>
</evidence>
<gene>
    <name evidence="1" type="ORF">ACFPIJ_46645</name>
</gene>
<accession>A0ABV9WC02</accession>
<name>A0ABV9WC02_9ACTN</name>
<dbReference type="RefSeq" id="WP_380125942.1">
    <property type="nucleotide sequence ID" value="NZ_JBHSIU010000070.1"/>
</dbReference>
<reference evidence="2" key="1">
    <citation type="journal article" date="2019" name="Int. J. Syst. Evol. Microbiol.">
        <title>The Global Catalogue of Microorganisms (GCM) 10K type strain sequencing project: providing services to taxonomists for standard genome sequencing and annotation.</title>
        <authorList>
            <consortium name="The Broad Institute Genomics Platform"/>
            <consortium name="The Broad Institute Genome Sequencing Center for Infectious Disease"/>
            <person name="Wu L."/>
            <person name="Ma J."/>
        </authorList>
    </citation>
    <scope>NUCLEOTIDE SEQUENCE [LARGE SCALE GENOMIC DNA]</scope>
    <source>
        <strain evidence="2">CGMCC 4.7152</strain>
    </source>
</reference>
<dbReference type="SUPFAM" id="SSF48452">
    <property type="entry name" value="TPR-like"/>
    <property type="match status" value="2"/>
</dbReference>
<dbReference type="Gene3D" id="1.25.40.10">
    <property type="entry name" value="Tetratricopeptide repeat domain"/>
    <property type="match status" value="2"/>
</dbReference>
<evidence type="ECO:0008006" key="3">
    <source>
        <dbReference type="Google" id="ProtNLM"/>
    </source>
</evidence>
<comment type="caution">
    <text evidence="1">The sequence shown here is derived from an EMBL/GenBank/DDBJ whole genome shotgun (WGS) entry which is preliminary data.</text>
</comment>
<keyword evidence="2" id="KW-1185">Reference proteome</keyword>
<sequence>MKTEDELWGLLREADHMPYGSGQIALVEQIVQHADAGGFDELRFAARMQATTAYVHGGETAKSFVTFSWCRAEYDAHPDRFDRHAESLLLWQFKYMVSGLLKFPEVPLGRTRDVLDDMERRFRAGGHSLQAVYSYRHAVAAHVGDPAADEWYEKWCATPRDDNSDCVGCDPTSKVYHLVSAGDDEAAVALAQPVLAGQLTCAEQPQSILTSLLLPYLRTGRLSDAADAHRRAYRSLRGNLADLQRIGEHVVFCARTGNETRGLEIVERHLSWLDKAPHPQADMWFSAAAALLLGRLDADVLIGDVPAPELAERLAARARALAARFDARNGTANIGTLIEARLHAEPIVEHLPLSAVARTLRAGATVPAAARAAAGPLPSDPAGLLDRAEELFDEYRFTEARAAWQRFDELHPEPPFALAVRRVEGRGRMAGVDQAPEQAEAAFREAAAGYRTLGDELAALVAEARAILAPDAQERQEEVLAELTAVTERIVAIGDADTRAEARLRLEYPLLALDRLDDALAAVDSAIAEEPPRPALRAELAGRRARCLLVLERFEAAAAAAADCREQYGRLGDPPPVALAALIHGHALANLEQFDAAVQAFDAALGAAVERDPRLSALVGRARARLAGGQPAEAVDDLVEAIADHVAHGEDAPAAILRFDLASAYDQAGQPLDAAEAAESAIDVLDQIGAQDHADQTRYLLSRIYRELDEPDQALALLETLAGNLDGFDNLQSRGRMLQEAAQLLYRIDRDAQAAEKFAAAAAAFKTAGSKAAEAVQAELYCRRMRALALRWAGSIEDSLTALAEADALVTELARTVGASEAWLVWHQAMLDCDGARVHLGAGQGDEALARIKGAARALRGIGAFGDALEADLLHAELLMRSGEPAAAEPLLRSVLGTAPAGSQAGQNAAWMLAEALEAMDRPAEAAEIRQLHLEQ</sequence>
<dbReference type="Proteomes" id="UP001595912">
    <property type="component" value="Unassembled WGS sequence"/>
</dbReference>
<dbReference type="InterPro" id="IPR011990">
    <property type="entry name" value="TPR-like_helical_dom_sf"/>
</dbReference>
<organism evidence="1 2">
    <name type="scientific">Dactylosporangium cerinum</name>
    <dbReference type="NCBI Taxonomy" id="1434730"/>
    <lineage>
        <taxon>Bacteria</taxon>
        <taxon>Bacillati</taxon>
        <taxon>Actinomycetota</taxon>
        <taxon>Actinomycetes</taxon>
        <taxon>Micromonosporales</taxon>
        <taxon>Micromonosporaceae</taxon>
        <taxon>Dactylosporangium</taxon>
    </lineage>
</organism>
<protein>
    <recommendedName>
        <fullName evidence="3">Tetratricopeptide repeat protein</fullName>
    </recommendedName>
</protein>